<gene>
    <name evidence="10" type="ORF">SAMN04488074_102307</name>
</gene>
<feature type="domain" description="Glycosyltransferase RgtA/B/C/D-like" evidence="9">
    <location>
        <begin position="62"/>
        <end position="222"/>
    </location>
</feature>
<feature type="transmembrane region" description="Helical" evidence="8">
    <location>
        <begin position="308"/>
        <end position="325"/>
    </location>
</feature>
<accession>A0A1G8UHL8</accession>
<dbReference type="InterPro" id="IPR050297">
    <property type="entry name" value="LipidA_mod_glycosyltrf_83"/>
</dbReference>
<keyword evidence="4 10" id="KW-0808">Transferase</keyword>
<dbReference type="AlphaFoldDB" id="A0A1G8UHL8"/>
<dbReference type="Pfam" id="PF13231">
    <property type="entry name" value="PMT_2"/>
    <property type="match status" value="1"/>
</dbReference>
<feature type="transmembrane region" description="Helical" evidence="8">
    <location>
        <begin position="204"/>
        <end position="225"/>
    </location>
</feature>
<feature type="transmembrane region" description="Helical" evidence="8">
    <location>
        <begin position="245"/>
        <end position="272"/>
    </location>
</feature>
<keyword evidence="5 8" id="KW-0812">Transmembrane</keyword>
<evidence type="ECO:0000256" key="3">
    <source>
        <dbReference type="ARBA" id="ARBA00022676"/>
    </source>
</evidence>
<organism evidence="10 11">
    <name type="scientific">Lentzea albidocapillata subsp. violacea</name>
    <dbReference type="NCBI Taxonomy" id="128104"/>
    <lineage>
        <taxon>Bacteria</taxon>
        <taxon>Bacillati</taxon>
        <taxon>Actinomycetota</taxon>
        <taxon>Actinomycetes</taxon>
        <taxon>Pseudonocardiales</taxon>
        <taxon>Pseudonocardiaceae</taxon>
        <taxon>Lentzea</taxon>
    </lineage>
</organism>
<evidence type="ECO:0000256" key="8">
    <source>
        <dbReference type="SAM" id="Phobius"/>
    </source>
</evidence>
<keyword evidence="6 8" id="KW-1133">Transmembrane helix</keyword>
<comment type="subcellular location">
    <subcellularLocation>
        <location evidence="1">Cell membrane</location>
        <topology evidence="1">Multi-pass membrane protein</topology>
    </subcellularLocation>
</comment>
<dbReference type="GO" id="GO:0005886">
    <property type="term" value="C:plasma membrane"/>
    <property type="evidence" value="ECO:0007669"/>
    <property type="project" value="UniProtKB-SubCell"/>
</dbReference>
<feature type="transmembrane region" description="Helical" evidence="8">
    <location>
        <begin position="334"/>
        <end position="353"/>
    </location>
</feature>
<evidence type="ECO:0000256" key="1">
    <source>
        <dbReference type="ARBA" id="ARBA00004651"/>
    </source>
</evidence>
<reference evidence="11" key="1">
    <citation type="submission" date="2016-10" db="EMBL/GenBank/DDBJ databases">
        <authorList>
            <person name="Varghese N."/>
            <person name="Submissions S."/>
        </authorList>
    </citation>
    <scope>NUCLEOTIDE SEQUENCE [LARGE SCALE GENOMIC DNA]</scope>
    <source>
        <strain evidence="11">DSM 44796</strain>
    </source>
</reference>
<keyword evidence="3 10" id="KW-0328">Glycosyltransferase</keyword>
<feature type="transmembrane region" description="Helical" evidence="8">
    <location>
        <begin position="83"/>
        <end position="103"/>
    </location>
</feature>
<feature type="transmembrane region" description="Helical" evidence="8">
    <location>
        <begin position="21"/>
        <end position="42"/>
    </location>
</feature>
<evidence type="ECO:0000256" key="5">
    <source>
        <dbReference type="ARBA" id="ARBA00022692"/>
    </source>
</evidence>
<dbReference type="PANTHER" id="PTHR33908">
    <property type="entry name" value="MANNOSYLTRANSFERASE YKCB-RELATED"/>
    <property type="match status" value="1"/>
</dbReference>
<name>A0A1G8UHL8_9PSEU</name>
<evidence type="ECO:0000259" key="9">
    <source>
        <dbReference type="Pfam" id="PF13231"/>
    </source>
</evidence>
<feature type="transmembrane region" description="Helical" evidence="8">
    <location>
        <begin position="162"/>
        <end position="192"/>
    </location>
</feature>
<evidence type="ECO:0000256" key="7">
    <source>
        <dbReference type="ARBA" id="ARBA00023136"/>
    </source>
</evidence>
<sequence>MFTIEGVAARTGLAVPLARRPVAVVAVLYAALVFPLAGNYGLTADELYFRMLGDDPRWGYFDQPALAPLFAKAGTVLFGDTVWGVRAPALLCGLAIVVLSALITAELGGGTRAQVLSAATTGTSGVVLVMGHFLLTNSPDLVAWCAVALFAMRALLRGNGRWWLAAGVTCGVATYAKYVVLLLPVTLVVALLVVGPRRELRSRWLWAGAGLALVLTAPNFVYQAVNGWPQLVMARALSEGNWTDGLMFPLDVAIMAGPAVTVILGAGLAFVLRRPQWRPVRALGAAYLLGTALVLGLAPSGIDYTEGYWVPLIAAGSVVADEWIARSRSRLRTVVAVLSVFAVVQVVVSLPVMPARVYVKYPGSSLTTETIGWERLVGQVADAYAALPADERSRAVVLTRNFGEAGALHWMRDEHLLPPIHSGHNELYFRGAPPDSADVVIAVGVDENRLKQDFRECDVVARIDNGYGLETTEQGRAISVCREPRAPWSALWPGYRLIGAY</sequence>
<evidence type="ECO:0000313" key="10">
    <source>
        <dbReference type="EMBL" id="SDJ53356.1"/>
    </source>
</evidence>
<protein>
    <submittedName>
        <fullName evidence="10">Dolichyl-phosphate-mannose-protein mannosyltransferase</fullName>
    </submittedName>
</protein>
<evidence type="ECO:0000256" key="6">
    <source>
        <dbReference type="ARBA" id="ARBA00022989"/>
    </source>
</evidence>
<proteinExistence type="predicted"/>
<feature type="transmembrane region" description="Helical" evidence="8">
    <location>
        <begin position="284"/>
        <end position="302"/>
    </location>
</feature>
<keyword evidence="2" id="KW-1003">Cell membrane</keyword>
<keyword evidence="7 8" id="KW-0472">Membrane</keyword>
<dbReference type="Proteomes" id="UP000199682">
    <property type="component" value="Unassembled WGS sequence"/>
</dbReference>
<dbReference type="PANTHER" id="PTHR33908:SF11">
    <property type="entry name" value="MEMBRANE PROTEIN"/>
    <property type="match status" value="1"/>
</dbReference>
<evidence type="ECO:0000256" key="2">
    <source>
        <dbReference type="ARBA" id="ARBA00022475"/>
    </source>
</evidence>
<dbReference type="InterPro" id="IPR038731">
    <property type="entry name" value="RgtA/B/C-like"/>
</dbReference>
<evidence type="ECO:0000313" key="11">
    <source>
        <dbReference type="Proteomes" id="UP000199682"/>
    </source>
</evidence>
<dbReference type="GO" id="GO:0016763">
    <property type="term" value="F:pentosyltransferase activity"/>
    <property type="evidence" value="ECO:0007669"/>
    <property type="project" value="TreeGrafter"/>
</dbReference>
<dbReference type="EMBL" id="FNET01000002">
    <property type="protein sequence ID" value="SDJ53356.1"/>
    <property type="molecule type" value="Genomic_DNA"/>
</dbReference>
<dbReference type="GO" id="GO:0009103">
    <property type="term" value="P:lipopolysaccharide biosynthetic process"/>
    <property type="evidence" value="ECO:0007669"/>
    <property type="project" value="UniProtKB-ARBA"/>
</dbReference>
<dbReference type="RefSeq" id="WP_090004785.1">
    <property type="nucleotide sequence ID" value="NZ_FNET01000002.1"/>
</dbReference>
<evidence type="ECO:0000256" key="4">
    <source>
        <dbReference type="ARBA" id="ARBA00022679"/>
    </source>
</evidence>